<dbReference type="SUPFAM" id="SSF55874">
    <property type="entry name" value="ATPase domain of HSP90 chaperone/DNA topoisomerase II/histidine kinase"/>
    <property type="match status" value="1"/>
</dbReference>
<accession>A0ABT5WW03</accession>
<dbReference type="SUPFAM" id="SSF52172">
    <property type="entry name" value="CheY-like"/>
    <property type="match status" value="2"/>
</dbReference>
<feature type="modified residue" description="4-aspartylphosphate" evidence="12">
    <location>
        <position position="58"/>
    </location>
</feature>
<feature type="domain" description="Response regulatory" evidence="15">
    <location>
        <begin position="421"/>
        <end position="539"/>
    </location>
</feature>
<dbReference type="EC" id="2.7.13.3" evidence="3"/>
<keyword evidence="5 12" id="KW-0597">Phosphoprotein</keyword>
<comment type="catalytic activity">
    <reaction evidence="1">
        <text>ATP + protein L-histidine = ADP + protein N-phospho-L-histidine.</text>
        <dbReference type="EC" id="2.7.13.3"/>
    </reaction>
</comment>
<dbReference type="EMBL" id="JARESE010000070">
    <property type="protein sequence ID" value="MDE8654029.1"/>
    <property type="molecule type" value="Genomic_DNA"/>
</dbReference>
<evidence type="ECO:0000256" key="6">
    <source>
        <dbReference type="ARBA" id="ARBA00022692"/>
    </source>
</evidence>
<dbReference type="Pfam" id="PF00072">
    <property type="entry name" value="Response_reg"/>
    <property type="match status" value="2"/>
</dbReference>
<dbReference type="InterPro" id="IPR036641">
    <property type="entry name" value="HPT_dom_sf"/>
</dbReference>
<dbReference type="InterPro" id="IPR008207">
    <property type="entry name" value="Sig_transdc_His_kin_Hpt_dom"/>
</dbReference>
<dbReference type="InterPro" id="IPR003594">
    <property type="entry name" value="HATPase_dom"/>
</dbReference>
<keyword evidence="4" id="KW-1003">Cell membrane</keyword>
<feature type="domain" description="Response regulatory" evidence="15">
    <location>
        <begin position="7"/>
        <end position="124"/>
    </location>
</feature>
<dbReference type="PANTHER" id="PTHR45339">
    <property type="entry name" value="HYBRID SIGNAL TRANSDUCTION HISTIDINE KINASE J"/>
    <property type="match status" value="1"/>
</dbReference>
<dbReference type="Gene3D" id="1.20.120.160">
    <property type="entry name" value="HPT domain"/>
    <property type="match status" value="1"/>
</dbReference>
<dbReference type="RefSeq" id="WP_275230145.1">
    <property type="nucleotide sequence ID" value="NZ_JARESE010000070.1"/>
</dbReference>
<dbReference type="PROSITE" id="PS50109">
    <property type="entry name" value="HIS_KIN"/>
    <property type="match status" value="1"/>
</dbReference>
<keyword evidence="17" id="KW-1185">Reference proteome</keyword>
<dbReference type="CDD" id="cd00156">
    <property type="entry name" value="REC"/>
    <property type="match status" value="1"/>
</dbReference>
<dbReference type="InterPro" id="IPR001789">
    <property type="entry name" value="Sig_transdc_resp-reg_receiver"/>
</dbReference>
<evidence type="ECO:0000256" key="13">
    <source>
        <dbReference type="SAM" id="MobiDB-lite"/>
    </source>
</evidence>
<dbReference type="Gene3D" id="3.30.565.10">
    <property type="entry name" value="Histidine kinase-like ATPase, C-terminal domain"/>
    <property type="match status" value="1"/>
</dbReference>
<keyword evidence="10" id="KW-0902">Two-component regulatory system</keyword>
<evidence type="ECO:0000259" key="14">
    <source>
        <dbReference type="PROSITE" id="PS50109"/>
    </source>
</evidence>
<name>A0ABT5WW03_9SPHN</name>
<evidence type="ECO:0000256" key="7">
    <source>
        <dbReference type="ARBA" id="ARBA00022741"/>
    </source>
</evidence>
<feature type="compositionally biased region" description="Basic and acidic residues" evidence="13">
    <location>
        <begin position="540"/>
        <end position="553"/>
    </location>
</feature>
<dbReference type="SMART" id="SM00388">
    <property type="entry name" value="HisKA"/>
    <property type="match status" value="1"/>
</dbReference>
<dbReference type="Pfam" id="PF02518">
    <property type="entry name" value="HATPase_c"/>
    <property type="match status" value="1"/>
</dbReference>
<evidence type="ECO:0000256" key="2">
    <source>
        <dbReference type="ARBA" id="ARBA00004651"/>
    </source>
</evidence>
<dbReference type="Proteomes" id="UP001216253">
    <property type="component" value="Unassembled WGS sequence"/>
</dbReference>
<evidence type="ECO:0000313" key="16">
    <source>
        <dbReference type="EMBL" id="MDE8654029.1"/>
    </source>
</evidence>
<feature type="domain" description="Histidine kinase" evidence="14">
    <location>
        <begin position="176"/>
        <end position="396"/>
    </location>
</feature>
<evidence type="ECO:0000256" key="11">
    <source>
        <dbReference type="ARBA" id="ARBA00023136"/>
    </source>
</evidence>
<dbReference type="CDD" id="cd17546">
    <property type="entry name" value="REC_hyHK_CKI1_RcsC-like"/>
    <property type="match status" value="1"/>
</dbReference>
<evidence type="ECO:0000313" key="17">
    <source>
        <dbReference type="Proteomes" id="UP001216253"/>
    </source>
</evidence>
<dbReference type="Pfam" id="PF00512">
    <property type="entry name" value="HisKA"/>
    <property type="match status" value="1"/>
</dbReference>
<evidence type="ECO:0000256" key="10">
    <source>
        <dbReference type="ARBA" id="ARBA00023012"/>
    </source>
</evidence>
<dbReference type="PRINTS" id="PR00344">
    <property type="entry name" value="BCTRLSENSOR"/>
</dbReference>
<evidence type="ECO:0000256" key="8">
    <source>
        <dbReference type="ARBA" id="ARBA00022840"/>
    </source>
</evidence>
<dbReference type="SMART" id="SM00448">
    <property type="entry name" value="REC"/>
    <property type="match status" value="2"/>
</dbReference>
<dbReference type="InterPro" id="IPR003661">
    <property type="entry name" value="HisK_dim/P_dom"/>
</dbReference>
<evidence type="ECO:0000256" key="5">
    <source>
        <dbReference type="ARBA" id="ARBA00022553"/>
    </source>
</evidence>
<dbReference type="Gene3D" id="1.10.287.130">
    <property type="match status" value="1"/>
</dbReference>
<dbReference type="InterPro" id="IPR036890">
    <property type="entry name" value="HATPase_C_sf"/>
</dbReference>
<dbReference type="InterPro" id="IPR005467">
    <property type="entry name" value="His_kinase_dom"/>
</dbReference>
<evidence type="ECO:0000256" key="4">
    <source>
        <dbReference type="ARBA" id="ARBA00022475"/>
    </source>
</evidence>
<protein>
    <recommendedName>
        <fullName evidence="3">histidine kinase</fullName>
        <ecNumber evidence="3">2.7.13.3</ecNumber>
    </recommendedName>
</protein>
<keyword evidence="7" id="KW-0547">Nucleotide-binding</keyword>
<keyword evidence="6" id="KW-0812">Transmembrane</keyword>
<evidence type="ECO:0000259" key="15">
    <source>
        <dbReference type="PROSITE" id="PS50110"/>
    </source>
</evidence>
<proteinExistence type="predicted"/>
<dbReference type="SUPFAM" id="SSF47384">
    <property type="entry name" value="Homodimeric domain of signal transducing histidine kinase"/>
    <property type="match status" value="1"/>
</dbReference>
<dbReference type="Pfam" id="PF01627">
    <property type="entry name" value="Hpt"/>
    <property type="match status" value="1"/>
</dbReference>
<comment type="caution">
    <text evidence="16">The sequence shown here is derived from an EMBL/GenBank/DDBJ whole genome shotgun (WGS) entry which is preliminary data.</text>
</comment>
<dbReference type="SUPFAM" id="SSF47226">
    <property type="entry name" value="Histidine-containing phosphotransfer domain, HPT domain"/>
    <property type="match status" value="1"/>
</dbReference>
<dbReference type="SMART" id="SM00387">
    <property type="entry name" value="HATPase_c"/>
    <property type="match status" value="1"/>
</dbReference>
<comment type="subcellular location">
    <subcellularLocation>
        <location evidence="2">Cell membrane</location>
        <topology evidence="2">Multi-pass membrane protein</topology>
    </subcellularLocation>
</comment>
<evidence type="ECO:0000256" key="1">
    <source>
        <dbReference type="ARBA" id="ARBA00000085"/>
    </source>
</evidence>
<dbReference type="CDD" id="cd16922">
    <property type="entry name" value="HATPase_EvgS-ArcB-TorS-like"/>
    <property type="match status" value="1"/>
</dbReference>
<organism evidence="16 17">
    <name type="scientific">Novosphingobium album</name>
    <name type="common">ex Liu et al. 2023</name>
    <dbReference type="NCBI Taxonomy" id="3031130"/>
    <lineage>
        <taxon>Bacteria</taxon>
        <taxon>Pseudomonadati</taxon>
        <taxon>Pseudomonadota</taxon>
        <taxon>Alphaproteobacteria</taxon>
        <taxon>Sphingomonadales</taxon>
        <taxon>Sphingomonadaceae</taxon>
        <taxon>Novosphingobium</taxon>
    </lineage>
</organism>
<evidence type="ECO:0000256" key="9">
    <source>
        <dbReference type="ARBA" id="ARBA00022989"/>
    </source>
</evidence>
<reference evidence="16 17" key="1">
    <citation type="submission" date="2023-03" db="EMBL/GenBank/DDBJ databases">
        <title>NovoSphingobium album sp. nov. isolated from polycyclic aromatic hydrocarbons- and heavy-metal polluted soil.</title>
        <authorList>
            <person name="Liu Z."/>
            <person name="Wang K."/>
        </authorList>
    </citation>
    <scope>NUCLEOTIDE SEQUENCE [LARGE SCALE GENOMIC DNA]</scope>
    <source>
        <strain evidence="16 17">H3SJ31-1</strain>
    </source>
</reference>
<dbReference type="CDD" id="cd00082">
    <property type="entry name" value="HisKA"/>
    <property type="match status" value="1"/>
</dbReference>
<keyword evidence="9" id="KW-1133">Transmembrane helix</keyword>
<dbReference type="PANTHER" id="PTHR45339:SF1">
    <property type="entry name" value="HYBRID SIGNAL TRANSDUCTION HISTIDINE KINASE J"/>
    <property type="match status" value="1"/>
</dbReference>
<keyword evidence="11" id="KW-0472">Membrane</keyword>
<dbReference type="InterPro" id="IPR004358">
    <property type="entry name" value="Sig_transdc_His_kin-like_C"/>
</dbReference>
<gene>
    <name evidence="16" type="ORF">PYV00_20250</name>
</gene>
<feature type="region of interest" description="Disordered" evidence="13">
    <location>
        <begin position="540"/>
        <end position="559"/>
    </location>
</feature>
<dbReference type="InterPro" id="IPR011006">
    <property type="entry name" value="CheY-like_superfamily"/>
</dbReference>
<sequence>MEHECPRFLLVDDDDVDRETTVRLLGKSGCEYEMVEARSLDEARAALGAGAFDCILLDYQLDGALGLELMPDIVGHRPEICPVILITLHEAESLIVEAIRSGVADYVTKSNLDGLRLQRVIEGAMARAAIEERQRSAELRFRTLADTMQRDYEQSLLEAAERAEAAARAKSLFVANMSHEIRTPLNTVIGLSYLLERTALDPGQADLVGKIKVASKTLLSIINNVLDASKLGASEMAIERIPFSLHSVVHDLRDLVEVQIAERPVRFVSQVAGELPARIMGDPSRLHQILLNLLTNAFKFTEAGEVRLSVALRVAGKDRRVRFEVADTGIGIAPDTLEHLFEPFVQADSSTTRRYGGTGLGLSISRELVMLMGGTIGASSEPGQGSTFWIELPFEPYREARRSQAPQAEPLPAERGLDGLRVLLVDDCDINLEVAAHILKIQGAEVETATNGQEAVEFVLQGSRPVDLVLMDLQMPVLDGYDAFRRIEAALGRDRPVVLALTAGASNGRDPGIELGGMDGLIPKPFDVGHLVATVRQHVEAQPRDGAGPERRAPAAAPSASDAWPAFACIDVADVRARIGDDQGHFRRVLRRLLEEYHDIARLAEEPRVDVRRRRLHQLKGSAGMIGARRLQAAVAAAEATCDLRSGRLEVEAMAGVCQEFNALRVDTAGFLSTDGWRAGREPAAIHG</sequence>
<evidence type="ECO:0000256" key="12">
    <source>
        <dbReference type="PROSITE-ProRule" id="PRU00169"/>
    </source>
</evidence>
<dbReference type="InterPro" id="IPR036097">
    <property type="entry name" value="HisK_dim/P_sf"/>
</dbReference>
<feature type="modified residue" description="4-aspartylphosphate" evidence="12">
    <location>
        <position position="472"/>
    </location>
</feature>
<dbReference type="PROSITE" id="PS50110">
    <property type="entry name" value="RESPONSE_REGULATORY"/>
    <property type="match status" value="2"/>
</dbReference>
<keyword evidence="8" id="KW-0067">ATP-binding</keyword>
<dbReference type="Gene3D" id="3.40.50.2300">
    <property type="match status" value="2"/>
</dbReference>
<evidence type="ECO:0000256" key="3">
    <source>
        <dbReference type="ARBA" id="ARBA00012438"/>
    </source>
</evidence>